<protein>
    <recommendedName>
        <fullName evidence="4">Glycine-rich cell wall structural protein 1</fullName>
    </recommendedName>
</protein>
<evidence type="ECO:0000256" key="1">
    <source>
        <dbReference type="SAM" id="MobiDB-lite"/>
    </source>
</evidence>
<feature type="region of interest" description="Disordered" evidence="1">
    <location>
        <begin position="1"/>
        <end position="297"/>
    </location>
</feature>
<dbReference type="AlphaFoldDB" id="A0AAJ0BDN3"/>
<feature type="compositionally biased region" description="Polar residues" evidence="1">
    <location>
        <begin position="107"/>
        <end position="122"/>
    </location>
</feature>
<feature type="compositionally biased region" description="Basic residues" evidence="1">
    <location>
        <begin position="280"/>
        <end position="290"/>
    </location>
</feature>
<gene>
    <name evidence="2" type="ORF">QBC47DRAFT_180283</name>
</gene>
<reference evidence="2" key="1">
    <citation type="submission" date="2023-06" db="EMBL/GenBank/DDBJ databases">
        <title>Genome-scale phylogeny and comparative genomics of the fungal order Sordariales.</title>
        <authorList>
            <consortium name="Lawrence Berkeley National Laboratory"/>
            <person name="Hensen N."/>
            <person name="Bonometti L."/>
            <person name="Westerberg I."/>
            <person name="Brannstrom I.O."/>
            <person name="Guillou S."/>
            <person name="Cros-Aarteil S."/>
            <person name="Calhoun S."/>
            <person name="Haridas S."/>
            <person name="Kuo A."/>
            <person name="Mondo S."/>
            <person name="Pangilinan J."/>
            <person name="Riley R."/>
            <person name="Labutti K."/>
            <person name="Andreopoulos B."/>
            <person name="Lipzen A."/>
            <person name="Chen C."/>
            <person name="Yanf M."/>
            <person name="Daum C."/>
            <person name="Ng V."/>
            <person name="Clum A."/>
            <person name="Steindorff A."/>
            <person name="Ohm R."/>
            <person name="Martin F."/>
            <person name="Silar P."/>
            <person name="Natvig D."/>
            <person name="Lalanne C."/>
            <person name="Gautier V."/>
            <person name="Ament-Velasquez S.L."/>
            <person name="Kruys A."/>
            <person name="Hutchinson M.I."/>
            <person name="Powell A.J."/>
            <person name="Barry K."/>
            <person name="Miller A.N."/>
            <person name="Grigoriev I.V."/>
            <person name="Debuchy R."/>
            <person name="Gladieux P."/>
            <person name="Thoren M.H."/>
            <person name="Johannesson H."/>
        </authorList>
    </citation>
    <scope>NUCLEOTIDE SEQUENCE</scope>
    <source>
        <strain evidence="2">PSN4</strain>
    </source>
</reference>
<accession>A0AAJ0BDN3</accession>
<dbReference type="Proteomes" id="UP001239445">
    <property type="component" value="Unassembled WGS sequence"/>
</dbReference>
<proteinExistence type="predicted"/>
<feature type="compositionally biased region" description="Polar residues" evidence="1">
    <location>
        <begin position="59"/>
        <end position="76"/>
    </location>
</feature>
<evidence type="ECO:0008006" key="4">
    <source>
        <dbReference type="Google" id="ProtNLM"/>
    </source>
</evidence>
<keyword evidence="3" id="KW-1185">Reference proteome</keyword>
<feature type="compositionally biased region" description="Basic and acidic residues" evidence="1">
    <location>
        <begin position="178"/>
        <end position="192"/>
    </location>
</feature>
<organism evidence="2 3">
    <name type="scientific">Echria macrotheca</name>
    <dbReference type="NCBI Taxonomy" id="438768"/>
    <lineage>
        <taxon>Eukaryota</taxon>
        <taxon>Fungi</taxon>
        <taxon>Dikarya</taxon>
        <taxon>Ascomycota</taxon>
        <taxon>Pezizomycotina</taxon>
        <taxon>Sordariomycetes</taxon>
        <taxon>Sordariomycetidae</taxon>
        <taxon>Sordariales</taxon>
        <taxon>Schizotheciaceae</taxon>
        <taxon>Echria</taxon>
    </lineage>
</organism>
<feature type="compositionally biased region" description="Basic and acidic residues" evidence="1">
    <location>
        <begin position="233"/>
        <end position="250"/>
    </location>
</feature>
<feature type="compositionally biased region" description="Basic and acidic residues" evidence="1">
    <location>
        <begin position="77"/>
        <end position="89"/>
    </location>
</feature>
<evidence type="ECO:0000313" key="3">
    <source>
        <dbReference type="Proteomes" id="UP001239445"/>
    </source>
</evidence>
<comment type="caution">
    <text evidence="2">The sequence shown here is derived from an EMBL/GenBank/DDBJ whole genome shotgun (WGS) entry which is preliminary data.</text>
</comment>
<name>A0AAJ0BDN3_9PEZI</name>
<sequence>MESITSLKTAATRAIWGDEKQHQEPISGQNGDVSKGEPYDAGNMEPEEASSKFTAPDETGTQPVETNTKETTSNGTHTDDNLNKDDKPETNPATQIDSSTTKHDSTKAQNDVRSPSDPTTHPDSAAPRTNIDNKAEGGLDVDDNPEKQFDGPGPRPIEQVAREHGGDAGKSGSDESLSDDKKGEGEKGEGKGEGPGGLPKVDGGENEGTGELYVKSSGLKADGGDFDAAKPGAGREADRLLEEKGIHKDAPNGPLVTADGTPASPETSNGSAGGKEKVSLKSKIKAKLHRTSATAAS</sequence>
<evidence type="ECO:0000313" key="2">
    <source>
        <dbReference type="EMBL" id="KAK1756107.1"/>
    </source>
</evidence>
<dbReference type="EMBL" id="MU839832">
    <property type="protein sequence ID" value="KAK1756107.1"/>
    <property type="molecule type" value="Genomic_DNA"/>
</dbReference>